<protein>
    <recommendedName>
        <fullName evidence="1">DDE-1 domain-containing protein</fullName>
    </recommendedName>
</protein>
<proteinExistence type="predicted"/>
<accession>A0A9Q1E852</accession>
<comment type="caution">
    <text evidence="2">The sequence shown here is derived from an EMBL/GenBank/DDBJ whole genome shotgun (WGS) entry which is preliminary data.</text>
</comment>
<dbReference type="InterPro" id="IPR004875">
    <property type="entry name" value="DDE_SF_endonuclease_dom"/>
</dbReference>
<dbReference type="PANTHER" id="PTHR19303">
    <property type="entry name" value="TRANSPOSON"/>
    <property type="match status" value="1"/>
</dbReference>
<name>A0A9Q1E852_SYNKA</name>
<reference evidence="2" key="1">
    <citation type="journal article" date="2023" name="Science">
        <title>Genome structures resolve the early diversification of teleost fishes.</title>
        <authorList>
            <person name="Parey E."/>
            <person name="Louis A."/>
            <person name="Montfort J."/>
            <person name="Bouchez O."/>
            <person name="Roques C."/>
            <person name="Iampietro C."/>
            <person name="Lluch J."/>
            <person name="Castinel A."/>
            <person name="Donnadieu C."/>
            <person name="Desvignes T."/>
            <person name="Floi Bucao C."/>
            <person name="Jouanno E."/>
            <person name="Wen M."/>
            <person name="Mejri S."/>
            <person name="Dirks R."/>
            <person name="Jansen H."/>
            <person name="Henkel C."/>
            <person name="Chen W.J."/>
            <person name="Zahm M."/>
            <person name="Cabau C."/>
            <person name="Klopp C."/>
            <person name="Thompson A.W."/>
            <person name="Robinson-Rechavi M."/>
            <person name="Braasch I."/>
            <person name="Lecointre G."/>
            <person name="Bobe J."/>
            <person name="Postlethwait J.H."/>
            <person name="Berthelot C."/>
            <person name="Roest Crollius H."/>
            <person name="Guiguen Y."/>
        </authorList>
    </citation>
    <scope>NUCLEOTIDE SEQUENCE</scope>
    <source>
        <strain evidence="2">WJC10195</strain>
    </source>
</reference>
<dbReference type="EMBL" id="JAINUF010000022">
    <property type="protein sequence ID" value="KAJ8333955.1"/>
    <property type="molecule type" value="Genomic_DNA"/>
</dbReference>
<dbReference type="GO" id="GO:0005634">
    <property type="term" value="C:nucleus"/>
    <property type="evidence" value="ECO:0007669"/>
    <property type="project" value="TreeGrafter"/>
</dbReference>
<dbReference type="Pfam" id="PF03184">
    <property type="entry name" value="DDE_1"/>
    <property type="match status" value="1"/>
</dbReference>
<evidence type="ECO:0000313" key="2">
    <source>
        <dbReference type="EMBL" id="KAJ8333955.1"/>
    </source>
</evidence>
<dbReference type="AlphaFoldDB" id="A0A9Q1E852"/>
<gene>
    <name evidence="2" type="ORF">SKAU_G00412740</name>
</gene>
<dbReference type="GO" id="GO:0003677">
    <property type="term" value="F:DNA binding"/>
    <property type="evidence" value="ECO:0007669"/>
    <property type="project" value="TreeGrafter"/>
</dbReference>
<dbReference type="InterPro" id="IPR050863">
    <property type="entry name" value="CenT-Element_Derived"/>
</dbReference>
<organism evidence="2 3">
    <name type="scientific">Synaphobranchus kaupii</name>
    <name type="common">Kaup's arrowtooth eel</name>
    <dbReference type="NCBI Taxonomy" id="118154"/>
    <lineage>
        <taxon>Eukaryota</taxon>
        <taxon>Metazoa</taxon>
        <taxon>Chordata</taxon>
        <taxon>Craniata</taxon>
        <taxon>Vertebrata</taxon>
        <taxon>Euteleostomi</taxon>
        <taxon>Actinopterygii</taxon>
        <taxon>Neopterygii</taxon>
        <taxon>Teleostei</taxon>
        <taxon>Anguilliformes</taxon>
        <taxon>Synaphobranchidae</taxon>
        <taxon>Synaphobranchus</taxon>
    </lineage>
</organism>
<feature type="domain" description="DDE-1" evidence="1">
    <location>
        <begin position="181"/>
        <end position="297"/>
    </location>
</feature>
<dbReference type="PANTHER" id="PTHR19303:SF71">
    <property type="entry name" value="ZINC FINGER PHD-TYPE DOMAIN-CONTAINING PROTEIN"/>
    <property type="match status" value="1"/>
</dbReference>
<evidence type="ECO:0000259" key="1">
    <source>
        <dbReference type="Pfam" id="PF03184"/>
    </source>
</evidence>
<evidence type="ECO:0000313" key="3">
    <source>
        <dbReference type="Proteomes" id="UP001152622"/>
    </source>
</evidence>
<dbReference type="OrthoDB" id="4327074at2759"/>
<dbReference type="Proteomes" id="UP001152622">
    <property type="component" value="Chromosome 22"/>
</dbReference>
<sequence>MPRIRVRKTRRGVFEPYIFQRASGDLLGGQSIRSVARAHGIHYSTLFRYWQRKKTSENARLPGYRAHNRVFSDQQEASLCQYLLKAADIYFGLSPKEPQATSLSRATSFNPTNVARFFGNLTCLMVRYGFQPEAIWNMDETSTVTVQTPSRIIAAKGKKQVGAMTSAERGTLVNLAMAVNALGNHIPPHFIFPRKKYFNNFVHDGPRGCIGTANGSGWMQEGDFVKFLHHFKKHSNAFKESPQLLLLDSHSSHLSLQGIEFCRENGIVLLSFPPHCSHKLQPLDRSVYGPLKRYINSTMDFWLKMHPGRTITIYNLPSIVATALPAAATPANIMSGFRCTGIWPLDLHIFKDADFSPAFVTDRPAPTITGEPATPVDPGVSPAAPMEPRVRAVDPGVSPAAPLEPGVRAVELGLSPAAPMAH</sequence>
<keyword evidence="3" id="KW-1185">Reference proteome</keyword>